<feature type="domain" description="NAD-dependent epimerase/dehydratase" evidence="3">
    <location>
        <begin position="10"/>
        <end position="156"/>
    </location>
</feature>
<evidence type="ECO:0000256" key="2">
    <source>
        <dbReference type="ARBA" id="ARBA00023445"/>
    </source>
</evidence>
<comment type="similarity">
    <text evidence="2">Belongs to the NAD(P)-dependent epimerase/dehydratase family. Dihydroflavonol-4-reductase subfamily.</text>
</comment>
<evidence type="ECO:0000259" key="3">
    <source>
        <dbReference type="Pfam" id="PF01370"/>
    </source>
</evidence>
<dbReference type="InterPro" id="IPR050425">
    <property type="entry name" value="NAD(P)_dehydrat-like"/>
</dbReference>
<evidence type="ECO:0000313" key="5">
    <source>
        <dbReference type="Proteomes" id="UP000273405"/>
    </source>
</evidence>
<dbReference type="Proteomes" id="UP000273405">
    <property type="component" value="Unassembled WGS sequence"/>
</dbReference>
<sequence length="254" mass="26776">GVGGPGTQDLIRPSREGTLRVLKAGAKAGVERVVMTSSLQAALPPSGSAPGAPPGDETVWTDLSEKGTTDYTRAKTLAEQDAWAFMRGAPGAMTLSTVLPAFIQGPLMGRHLTGSLELVARMLRGQVSLVPRLGFSIVDVRDLVDLHLKAMTAPGAAGERFAGSSDFLWLADMAGVLREHLGAPAARVSTRRAPDFLVRFGALFNPELRQLTPGLGLRREFTSAKAGRLLGWQARTATEAVVASAEALVREGLV</sequence>
<dbReference type="PANTHER" id="PTHR10366:SF564">
    <property type="entry name" value="STEROL-4-ALPHA-CARBOXYLATE 3-DEHYDROGENASE, DECARBOXYLATING"/>
    <property type="match status" value="1"/>
</dbReference>
<accession>A0A3A8MQU7</accession>
<protein>
    <submittedName>
        <fullName evidence="4">NAD-dependent epimerase/dehydratase family protein</fullName>
    </submittedName>
</protein>
<proteinExistence type="inferred from homology"/>
<dbReference type="RefSeq" id="WP_120629564.1">
    <property type="nucleotide sequence ID" value="NZ_RAWG01000348.1"/>
</dbReference>
<gene>
    <name evidence="4" type="ORF">D7X12_35080</name>
</gene>
<dbReference type="SUPFAM" id="SSF51735">
    <property type="entry name" value="NAD(P)-binding Rossmann-fold domains"/>
    <property type="match status" value="1"/>
</dbReference>
<keyword evidence="1" id="KW-0560">Oxidoreductase</keyword>
<evidence type="ECO:0000256" key="1">
    <source>
        <dbReference type="ARBA" id="ARBA00023002"/>
    </source>
</evidence>
<dbReference type="AlphaFoldDB" id="A0A3A8MQU7"/>
<dbReference type="Gene3D" id="3.40.50.720">
    <property type="entry name" value="NAD(P)-binding Rossmann-like Domain"/>
    <property type="match status" value="1"/>
</dbReference>
<feature type="non-terminal residue" evidence="4">
    <location>
        <position position="1"/>
    </location>
</feature>
<dbReference type="EMBL" id="RAWG01000348">
    <property type="protein sequence ID" value="RKH34406.1"/>
    <property type="molecule type" value="Genomic_DNA"/>
</dbReference>
<evidence type="ECO:0000313" key="4">
    <source>
        <dbReference type="EMBL" id="RKH34406.1"/>
    </source>
</evidence>
<dbReference type="PANTHER" id="PTHR10366">
    <property type="entry name" value="NAD DEPENDENT EPIMERASE/DEHYDRATASE"/>
    <property type="match status" value="1"/>
</dbReference>
<dbReference type="InterPro" id="IPR036291">
    <property type="entry name" value="NAD(P)-bd_dom_sf"/>
</dbReference>
<organism evidence="4 5">
    <name type="scientific">Corallococcus sicarius</name>
    <dbReference type="NCBI Taxonomy" id="2316726"/>
    <lineage>
        <taxon>Bacteria</taxon>
        <taxon>Pseudomonadati</taxon>
        <taxon>Myxococcota</taxon>
        <taxon>Myxococcia</taxon>
        <taxon>Myxococcales</taxon>
        <taxon>Cystobacterineae</taxon>
        <taxon>Myxococcaceae</taxon>
        <taxon>Corallococcus</taxon>
    </lineage>
</organism>
<dbReference type="Pfam" id="PF01370">
    <property type="entry name" value="Epimerase"/>
    <property type="match status" value="1"/>
</dbReference>
<dbReference type="GO" id="GO:0016616">
    <property type="term" value="F:oxidoreductase activity, acting on the CH-OH group of donors, NAD or NADP as acceptor"/>
    <property type="evidence" value="ECO:0007669"/>
    <property type="project" value="TreeGrafter"/>
</dbReference>
<dbReference type="InterPro" id="IPR001509">
    <property type="entry name" value="Epimerase_deHydtase"/>
</dbReference>
<comment type="caution">
    <text evidence="4">The sequence shown here is derived from an EMBL/GenBank/DDBJ whole genome shotgun (WGS) entry which is preliminary data.</text>
</comment>
<reference evidence="5" key="1">
    <citation type="submission" date="2018-09" db="EMBL/GenBank/DDBJ databases">
        <authorList>
            <person name="Livingstone P.G."/>
            <person name="Whitworth D.E."/>
        </authorList>
    </citation>
    <scope>NUCLEOTIDE SEQUENCE [LARGE SCALE GENOMIC DNA]</scope>
    <source>
        <strain evidence="5">CA040B</strain>
    </source>
</reference>
<dbReference type="OrthoDB" id="5366167at2"/>
<keyword evidence="5" id="KW-1185">Reference proteome</keyword>
<name>A0A3A8MQU7_9BACT</name>